<dbReference type="SUPFAM" id="SSF74653">
    <property type="entry name" value="TolA/TonB C-terminal domain"/>
    <property type="match status" value="1"/>
</dbReference>
<evidence type="ECO:0000259" key="12">
    <source>
        <dbReference type="PROSITE" id="PS52015"/>
    </source>
</evidence>
<sequence>MVVYESDEVIAQTPSYLCRKNSTPSYFFPFLLLVCAMHGLVVVIYGLSGASFSNPLDQTAFVELVSWGAETDQEAEVSKEDVLSQQAVQRAEPAPVPVKMVDVAVQKAPEVSRSLGMETPLSGKPVAQAKPVRPATAAPSNKANPSQATQADASVTAVSAAGATTQAGAFASATGSDKGPKPLNNAKPPYPHAAVRAKQEGVVFLNLDVGVDGVVSRAELASSSGVDSLDQSALATALKWTFSPAVRDGRPVAERVRIGVRFDLKSL</sequence>
<dbReference type="AlphaFoldDB" id="A0A2T0XLB4"/>
<comment type="similarity">
    <text evidence="2">Belongs to the TonB family.</text>
</comment>
<reference evidence="13 14" key="1">
    <citation type="submission" date="2018-03" db="EMBL/GenBank/DDBJ databases">
        <title>Genomic Encyclopedia of Type Strains, Phase III (KMG-III): the genomes of soil and plant-associated and newly described type strains.</title>
        <authorList>
            <person name="Whitman W."/>
        </authorList>
    </citation>
    <scope>NUCLEOTIDE SEQUENCE [LARGE SCALE GENOMIC DNA]</scope>
    <source>
        <strain evidence="13 14">MWH-P2sevCIIIb</strain>
    </source>
</reference>
<evidence type="ECO:0000256" key="3">
    <source>
        <dbReference type="ARBA" id="ARBA00022448"/>
    </source>
</evidence>
<dbReference type="InterPro" id="IPR051045">
    <property type="entry name" value="TonB-dependent_transducer"/>
</dbReference>
<keyword evidence="3" id="KW-0813">Transport</keyword>
<dbReference type="GO" id="GO:0015031">
    <property type="term" value="P:protein transport"/>
    <property type="evidence" value="ECO:0007669"/>
    <property type="project" value="UniProtKB-KW"/>
</dbReference>
<keyword evidence="9 11" id="KW-0472">Membrane</keyword>
<keyword evidence="4" id="KW-1003">Cell membrane</keyword>
<accession>A0A2T0XLB4</accession>
<dbReference type="NCBIfam" id="TIGR01352">
    <property type="entry name" value="tonB_Cterm"/>
    <property type="match status" value="1"/>
</dbReference>
<dbReference type="Proteomes" id="UP000238308">
    <property type="component" value="Unassembled WGS sequence"/>
</dbReference>
<dbReference type="GO" id="GO:0055085">
    <property type="term" value="P:transmembrane transport"/>
    <property type="evidence" value="ECO:0007669"/>
    <property type="project" value="InterPro"/>
</dbReference>
<proteinExistence type="inferred from homology"/>
<evidence type="ECO:0000256" key="11">
    <source>
        <dbReference type="SAM" id="Phobius"/>
    </source>
</evidence>
<keyword evidence="6 11" id="KW-0812">Transmembrane</keyword>
<comment type="caution">
    <text evidence="13">The sequence shown here is derived from an EMBL/GenBank/DDBJ whole genome shotgun (WGS) entry which is preliminary data.</text>
</comment>
<feature type="region of interest" description="Disordered" evidence="10">
    <location>
        <begin position="171"/>
        <end position="190"/>
    </location>
</feature>
<keyword evidence="8 11" id="KW-1133">Transmembrane helix</keyword>
<organism evidence="13 14">
    <name type="scientific">Jezberella montanilacus</name>
    <dbReference type="NCBI Taxonomy" id="323426"/>
    <lineage>
        <taxon>Bacteria</taxon>
        <taxon>Pseudomonadati</taxon>
        <taxon>Pseudomonadota</taxon>
        <taxon>Betaproteobacteria</taxon>
        <taxon>Burkholderiales</taxon>
        <taxon>Alcaligenaceae</taxon>
        <taxon>Jezberella</taxon>
    </lineage>
</organism>
<dbReference type="GO" id="GO:0098797">
    <property type="term" value="C:plasma membrane protein complex"/>
    <property type="evidence" value="ECO:0007669"/>
    <property type="project" value="TreeGrafter"/>
</dbReference>
<evidence type="ECO:0000256" key="1">
    <source>
        <dbReference type="ARBA" id="ARBA00004383"/>
    </source>
</evidence>
<dbReference type="RefSeq" id="WP_106226966.1">
    <property type="nucleotide sequence ID" value="NZ_PVTV01000011.1"/>
</dbReference>
<dbReference type="OrthoDB" id="9792439at2"/>
<evidence type="ECO:0000313" key="14">
    <source>
        <dbReference type="Proteomes" id="UP000238308"/>
    </source>
</evidence>
<evidence type="ECO:0000313" key="13">
    <source>
        <dbReference type="EMBL" id="PRY99700.1"/>
    </source>
</evidence>
<dbReference type="GO" id="GO:0031992">
    <property type="term" value="F:energy transducer activity"/>
    <property type="evidence" value="ECO:0007669"/>
    <property type="project" value="TreeGrafter"/>
</dbReference>
<evidence type="ECO:0000256" key="7">
    <source>
        <dbReference type="ARBA" id="ARBA00022927"/>
    </source>
</evidence>
<evidence type="ECO:0000256" key="10">
    <source>
        <dbReference type="SAM" id="MobiDB-lite"/>
    </source>
</evidence>
<protein>
    <submittedName>
        <fullName evidence="13">Protein TonB</fullName>
    </submittedName>
</protein>
<dbReference type="PANTHER" id="PTHR33446:SF2">
    <property type="entry name" value="PROTEIN TONB"/>
    <property type="match status" value="1"/>
</dbReference>
<feature type="transmembrane region" description="Helical" evidence="11">
    <location>
        <begin position="26"/>
        <end position="47"/>
    </location>
</feature>
<evidence type="ECO:0000256" key="2">
    <source>
        <dbReference type="ARBA" id="ARBA00006555"/>
    </source>
</evidence>
<evidence type="ECO:0000256" key="6">
    <source>
        <dbReference type="ARBA" id="ARBA00022692"/>
    </source>
</evidence>
<feature type="region of interest" description="Disordered" evidence="10">
    <location>
        <begin position="114"/>
        <end position="151"/>
    </location>
</feature>
<dbReference type="InterPro" id="IPR006260">
    <property type="entry name" value="TonB/TolA_C"/>
</dbReference>
<keyword evidence="5" id="KW-0997">Cell inner membrane</keyword>
<dbReference type="EMBL" id="PVTV01000011">
    <property type="protein sequence ID" value="PRY99700.1"/>
    <property type="molecule type" value="Genomic_DNA"/>
</dbReference>
<name>A0A2T0XLB4_9BURK</name>
<feature type="domain" description="TonB C-terminal" evidence="12">
    <location>
        <begin position="175"/>
        <end position="267"/>
    </location>
</feature>
<keyword evidence="7" id="KW-0653">Protein transport</keyword>
<dbReference type="Gene3D" id="3.30.1150.10">
    <property type="match status" value="1"/>
</dbReference>
<dbReference type="PROSITE" id="PS52015">
    <property type="entry name" value="TONB_CTD"/>
    <property type="match status" value="1"/>
</dbReference>
<evidence type="ECO:0000256" key="4">
    <source>
        <dbReference type="ARBA" id="ARBA00022475"/>
    </source>
</evidence>
<gene>
    <name evidence="13" type="ORF">BCM14_1153</name>
</gene>
<keyword evidence="14" id="KW-1185">Reference proteome</keyword>
<evidence type="ECO:0000256" key="5">
    <source>
        <dbReference type="ARBA" id="ARBA00022519"/>
    </source>
</evidence>
<dbReference type="PANTHER" id="PTHR33446">
    <property type="entry name" value="PROTEIN TONB-RELATED"/>
    <property type="match status" value="1"/>
</dbReference>
<comment type="subcellular location">
    <subcellularLocation>
        <location evidence="1">Cell inner membrane</location>
        <topology evidence="1">Single-pass membrane protein</topology>
        <orientation evidence="1">Periplasmic side</orientation>
    </subcellularLocation>
</comment>
<evidence type="ECO:0000256" key="8">
    <source>
        <dbReference type="ARBA" id="ARBA00022989"/>
    </source>
</evidence>
<evidence type="ECO:0000256" key="9">
    <source>
        <dbReference type="ARBA" id="ARBA00023136"/>
    </source>
</evidence>
<dbReference type="Pfam" id="PF03544">
    <property type="entry name" value="TonB_C"/>
    <property type="match status" value="1"/>
</dbReference>
<dbReference type="InterPro" id="IPR037682">
    <property type="entry name" value="TonB_C"/>
</dbReference>